<reference evidence="12" key="1">
    <citation type="submission" date="2023-08" db="EMBL/GenBank/DDBJ databases">
        <title>Black Yeasts Isolated from many extreme environments.</title>
        <authorList>
            <person name="Coleine C."/>
            <person name="Stajich J.E."/>
            <person name="Selbmann L."/>
        </authorList>
    </citation>
    <scope>NUCLEOTIDE SEQUENCE</scope>
    <source>
        <strain evidence="12">CCFEE 5401</strain>
    </source>
</reference>
<dbReference type="CDD" id="cd07280">
    <property type="entry name" value="PX_YPT35"/>
    <property type="match status" value="1"/>
</dbReference>
<accession>A0AAN7TBX3</accession>
<evidence type="ECO:0000256" key="9">
    <source>
        <dbReference type="ARBA" id="ARBA00033785"/>
    </source>
</evidence>
<keyword evidence="4" id="KW-0926">Vacuole</keyword>
<dbReference type="SUPFAM" id="SSF64268">
    <property type="entry name" value="PX domain"/>
    <property type="match status" value="1"/>
</dbReference>
<evidence type="ECO:0000256" key="2">
    <source>
        <dbReference type="ARBA" id="ARBA00004177"/>
    </source>
</evidence>
<comment type="subcellular location">
    <subcellularLocation>
        <location evidence="2">Endosome</location>
    </subcellularLocation>
    <subcellularLocation>
        <location evidence="1">Vacuole membrane</location>
        <topology evidence="1">Peripheral membrane protein</topology>
    </subcellularLocation>
</comment>
<dbReference type="Proteomes" id="UP001310890">
    <property type="component" value="Unassembled WGS sequence"/>
</dbReference>
<sequence length="224" mass="24790">MAESPPPSHASEESGGTSGLVSVSTTRQAVSTKQKKKKKKPETADGEPHMQQAPETPDHESRDVSPPADTPPYWTRTRTQSYHSLTPHQQPHNILLEDHSDDPHSASHSCWARSVTVDNYTILTGPTGIGAHVVWLCTVSTLHGGDLQLRKRYSEFDELRSNLIEAFPHAGVMIPRLPRKSVVSRFRPEFLEQRRAGLGEFMSCVLLNPEFAGSAVLKEFVFSG</sequence>
<evidence type="ECO:0000256" key="6">
    <source>
        <dbReference type="ARBA" id="ARBA00023136"/>
    </source>
</evidence>
<feature type="compositionally biased region" description="Low complexity" evidence="10">
    <location>
        <begin position="13"/>
        <end position="26"/>
    </location>
</feature>
<feature type="region of interest" description="Disordered" evidence="10">
    <location>
        <begin position="1"/>
        <end position="75"/>
    </location>
</feature>
<dbReference type="GO" id="GO:0005774">
    <property type="term" value="C:vacuolar membrane"/>
    <property type="evidence" value="ECO:0007669"/>
    <property type="project" value="UniProtKB-SubCell"/>
</dbReference>
<evidence type="ECO:0000256" key="1">
    <source>
        <dbReference type="ARBA" id="ARBA00004148"/>
    </source>
</evidence>
<name>A0AAN7TBX3_9PEZI</name>
<dbReference type="PROSITE" id="PS50195">
    <property type="entry name" value="PX"/>
    <property type="match status" value="1"/>
</dbReference>
<proteinExistence type="inferred from homology"/>
<evidence type="ECO:0000256" key="5">
    <source>
        <dbReference type="ARBA" id="ARBA00022753"/>
    </source>
</evidence>
<evidence type="ECO:0000256" key="8">
    <source>
        <dbReference type="ARBA" id="ARBA00033774"/>
    </source>
</evidence>
<protein>
    <recommendedName>
        <fullName evidence="8">Endosomal/vacuolar adapter protein YPT35</fullName>
    </recommendedName>
    <alternativeName>
        <fullName evidence="9">PX domain-containing protein YPT35</fullName>
    </alternativeName>
</protein>
<gene>
    <name evidence="12" type="ORF">LTR62_006521</name>
</gene>
<dbReference type="InterPro" id="IPR036871">
    <property type="entry name" value="PX_dom_sf"/>
</dbReference>
<evidence type="ECO:0000256" key="10">
    <source>
        <dbReference type="SAM" id="MobiDB-lite"/>
    </source>
</evidence>
<comment type="similarity">
    <text evidence="3">Belongs to the YPT35 family.</text>
</comment>
<dbReference type="Pfam" id="PF00787">
    <property type="entry name" value="PX"/>
    <property type="match status" value="1"/>
</dbReference>
<comment type="function">
    <text evidence="7">Recruits the lipid transfer protein VPS13 to endosomal and vacuolar membranes.</text>
</comment>
<organism evidence="12 13">
    <name type="scientific">Meristemomyces frigidus</name>
    <dbReference type="NCBI Taxonomy" id="1508187"/>
    <lineage>
        <taxon>Eukaryota</taxon>
        <taxon>Fungi</taxon>
        <taxon>Dikarya</taxon>
        <taxon>Ascomycota</taxon>
        <taxon>Pezizomycotina</taxon>
        <taxon>Dothideomycetes</taxon>
        <taxon>Dothideomycetidae</taxon>
        <taxon>Mycosphaerellales</taxon>
        <taxon>Teratosphaeriaceae</taxon>
        <taxon>Meristemomyces</taxon>
    </lineage>
</organism>
<evidence type="ECO:0000313" key="12">
    <source>
        <dbReference type="EMBL" id="KAK5109788.1"/>
    </source>
</evidence>
<keyword evidence="6" id="KW-0472">Membrane</keyword>
<dbReference type="EMBL" id="JAVRRL010000058">
    <property type="protein sequence ID" value="KAK5109788.1"/>
    <property type="molecule type" value="Genomic_DNA"/>
</dbReference>
<evidence type="ECO:0000256" key="7">
    <source>
        <dbReference type="ARBA" id="ARBA00033728"/>
    </source>
</evidence>
<dbReference type="GO" id="GO:0032266">
    <property type="term" value="F:phosphatidylinositol-3-phosphate binding"/>
    <property type="evidence" value="ECO:0007669"/>
    <property type="project" value="InterPro"/>
</dbReference>
<dbReference type="AlphaFoldDB" id="A0AAN7TBX3"/>
<evidence type="ECO:0000256" key="4">
    <source>
        <dbReference type="ARBA" id="ARBA00022554"/>
    </source>
</evidence>
<keyword evidence="5" id="KW-0967">Endosome</keyword>
<dbReference type="PANTHER" id="PTHR10555:SF170">
    <property type="entry name" value="FI18122P1"/>
    <property type="match status" value="1"/>
</dbReference>
<dbReference type="Gene3D" id="3.30.1520.10">
    <property type="entry name" value="Phox-like domain"/>
    <property type="match status" value="1"/>
</dbReference>
<evidence type="ECO:0000313" key="13">
    <source>
        <dbReference type="Proteomes" id="UP001310890"/>
    </source>
</evidence>
<dbReference type="GO" id="GO:0010008">
    <property type="term" value="C:endosome membrane"/>
    <property type="evidence" value="ECO:0007669"/>
    <property type="project" value="UniProtKB-SubCell"/>
</dbReference>
<dbReference type="InterPro" id="IPR001683">
    <property type="entry name" value="PX_dom"/>
</dbReference>
<feature type="domain" description="PX" evidence="11">
    <location>
        <begin position="113"/>
        <end position="224"/>
    </location>
</feature>
<evidence type="ECO:0000259" key="11">
    <source>
        <dbReference type="PROSITE" id="PS50195"/>
    </source>
</evidence>
<dbReference type="PANTHER" id="PTHR10555">
    <property type="entry name" value="SORTING NEXIN"/>
    <property type="match status" value="1"/>
</dbReference>
<dbReference type="InterPro" id="IPR037917">
    <property type="entry name" value="Ypt35_PX"/>
</dbReference>
<dbReference type="SMART" id="SM00312">
    <property type="entry name" value="PX"/>
    <property type="match status" value="1"/>
</dbReference>
<comment type="caution">
    <text evidence="12">The sequence shown here is derived from an EMBL/GenBank/DDBJ whole genome shotgun (WGS) entry which is preliminary data.</text>
</comment>
<evidence type="ECO:0000256" key="3">
    <source>
        <dbReference type="ARBA" id="ARBA00007426"/>
    </source>
</evidence>